<gene>
    <name evidence="1" type="ORF">MLD38_031008</name>
</gene>
<name>A0ACB9MNE5_9MYRT</name>
<keyword evidence="2" id="KW-1185">Reference proteome</keyword>
<sequence length="640" mass="71895">MTQTEDSSSILVVDVIGMEERLEGGVGMGVLRRRHLYFSDGKAEVLDIVVAVTVHENLLSHSVTRLEEILRQTNEKMPAGLQDKSVLCMLGHAAEFCTHGASTVSKLGNTSQSNSHGNASCDLELDLITDDYGCCKVAESIQPHREASMKKGNWVHMKLTYTSCLGGRDLLIPDVDHIHWKGEVIYGCDVHVIVFDTPTYGLRHFISHSYSSNEERYCLKKPRWLNDLYSSSPSVDLGAVILAINSSAFTSARLCPKRLVKPNVFYARIHAFVLHALAVTLATLSTLQYIVLQHLHNVVSRSLSPRIQMISLMFENTSTIIKLRSREIFYWPIFLQHFDSRSHSCVEYAEKAARKRHSLWSSVAIDVILGNLVGFTLLMYAESICLWCVNLGDEINDFLRIGCVWLMGVPAGFKLNTELAAVLVVGILFGVTALAAIIIDIFVAATFHISALHGLVAHLYSIQIEALAGFWRLFRGQKWNPLRLRHDSYDYTVKQHVVGSLLFAPLLLLLPTTSVFYIFFTIMSNYASLIRILEDYQSNAHVLHQGLQDKMKKCSDKSRPLVSFLNSNFQTIGQILLLHYRSVLSGISWCEVASAASGALIGKRMFLRPRNPLHTTLPWMDIPYADYWHLCHQSIICSLE</sequence>
<reference evidence="2" key="1">
    <citation type="journal article" date="2023" name="Front. Plant Sci.">
        <title>Chromosomal-level genome assembly of Melastoma candidum provides insights into trichome evolution.</title>
        <authorList>
            <person name="Zhong Y."/>
            <person name="Wu W."/>
            <person name="Sun C."/>
            <person name="Zou P."/>
            <person name="Liu Y."/>
            <person name="Dai S."/>
            <person name="Zhou R."/>
        </authorList>
    </citation>
    <scope>NUCLEOTIDE SEQUENCE [LARGE SCALE GENOMIC DNA]</scope>
</reference>
<protein>
    <submittedName>
        <fullName evidence="1">Uncharacterized protein</fullName>
    </submittedName>
</protein>
<organism evidence="1 2">
    <name type="scientific">Melastoma candidum</name>
    <dbReference type="NCBI Taxonomy" id="119954"/>
    <lineage>
        <taxon>Eukaryota</taxon>
        <taxon>Viridiplantae</taxon>
        <taxon>Streptophyta</taxon>
        <taxon>Embryophyta</taxon>
        <taxon>Tracheophyta</taxon>
        <taxon>Spermatophyta</taxon>
        <taxon>Magnoliopsida</taxon>
        <taxon>eudicotyledons</taxon>
        <taxon>Gunneridae</taxon>
        <taxon>Pentapetalae</taxon>
        <taxon>rosids</taxon>
        <taxon>malvids</taxon>
        <taxon>Myrtales</taxon>
        <taxon>Melastomataceae</taxon>
        <taxon>Melastomatoideae</taxon>
        <taxon>Melastomateae</taxon>
        <taxon>Melastoma</taxon>
    </lineage>
</organism>
<dbReference type="EMBL" id="CM042888">
    <property type="protein sequence ID" value="KAI4325626.1"/>
    <property type="molecule type" value="Genomic_DNA"/>
</dbReference>
<evidence type="ECO:0000313" key="2">
    <source>
        <dbReference type="Proteomes" id="UP001057402"/>
    </source>
</evidence>
<dbReference type="Proteomes" id="UP001057402">
    <property type="component" value="Chromosome 9"/>
</dbReference>
<evidence type="ECO:0000313" key="1">
    <source>
        <dbReference type="EMBL" id="KAI4325626.1"/>
    </source>
</evidence>
<proteinExistence type="predicted"/>
<comment type="caution">
    <text evidence="1">The sequence shown here is derived from an EMBL/GenBank/DDBJ whole genome shotgun (WGS) entry which is preliminary data.</text>
</comment>
<accession>A0ACB9MNE5</accession>